<dbReference type="Proteomes" id="UP000821866">
    <property type="component" value="Chromosome 9"/>
</dbReference>
<dbReference type="VEuPathDB" id="VectorBase:LOC119178083"/>
<evidence type="ECO:0000313" key="2">
    <source>
        <dbReference type="EMBL" id="KAH8009839.1"/>
    </source>
</evidence>
<dbReference type="EMBL" id="JABSTU010000011">
    <property type="protein sequence ID" value="KAH8009839.1"/>
    <property type="molecule type" value="Genomic_DNA"/>
</dbReference>
<reference evidence="2" key="2">
    <citation type="submission" date="2021-09" db="EMBL/GenBank/DDBJ databases">
        <authorList>
            <person name="Jia N."/>
            <person name="Wang J."/>
            <person name="Shi W."/>
            <person name="Du L."/>
            <person name="Sun Y."/>
            <person name="Zhan W."/>
            <person name="Jiang J."/>
            <person name="Wang Q."/>
            <person name="Zhang B."/>
            <person name="Ji P."/>
            <person name="Sakyi L.B."/>
            <person name="Cui X."/>
            <person name="Yuan T."/>
            <person name="Jiang B."/>
            <person name="Yang W."/>
            <person name="Lam T.T.-Y."/>
            <person name="Chang Q."/>
            <person name="Ding S."/>
            <person name="Wang X."/>
            <person name="Zhu J."/>
            <person name="Ruan X."/>
            <person name="Zhao L."/>
            <person name="Wei J."/>
            <person name="Que T."/>
            <person name="Du C."/>
            <person name="Cheng J."/>
            <person name="Dai P."/>
            <person name="Han X."/>
            <person name="Huang E."/>
            <person name="Gao Y."/>
            <person name="Liu J."/>
            <person name="Shao H."/>
            <person name="Ye R."/>
            <person name="Li L."/>
            <person name="Wei W."/>
            <person name="Wang X."/>
            <person name="Wang C."/>
            <person name="Huo Q."/>
            <person name="Li W."/>
            <person name="Guo W."/>
            <person name="Chen H."/>
            <person name="Chen S."/>
            <person name="Zhou L."/>
            <person name="Zhou L."/>
            <person name="Ni X."/>
            <person name="Tian J."/>
            <person name="Zhou Y."/>
            <person name="Sheng Y."/>
            <person name="Liu T."/>
            <person name="Pan Y."/>
            <person name="Xia L."/>
            <person name="Li J."/>
            <person name="Zhao F."/>
            <person name="Cao W."/>
        </authorList>
    </citation>
    <scope>NUCLEOTIDE SEQUENCE</scope>
    <source>
        <strain evidence="2">Rmic-2018</strain>
        <tissue evidence="2">Larvae</tissue>
    </source>
</reference>
<dbReference type="InterPro" id="IPR046805">
    <property type="entry name" value="Tra1_ring"/>
</dbReference>
<feature type="compositionally biased region" description="Acidic residues" evidence="1">
    <location>
        <begin position="196"/>
        <end position="206"/>
    </location>
</feature>
<proteinExistence type="predicted"/>
<organism evidence="2 3">
    <name type="scientific">Rhipicephalus microplus</name>
    <name type="common">Cattle tick</name>
    <name type="synonym">Boophilus microplus</name>
    <dbReference type="NCBI Taxonomy" id="6941"/>
    <lineage>
        <taxon>Eukaryota</taxon>
        <taxon>Metazoa</taxon>
        <taxon>Ecdysozoa</taxon>
        <taxon>Arthropoda</taxon>
        <taxon>Chelicerata</taxon>
        <taxon>Arachnida</taxon>
        <taxon>Acari</taxon>
        <taxon>Parasitiformes</taxon>
        <taxon>Ixodida</taxon>
        <taxon>Ixodoidea</taxon>
        <taxon>Ixodidae</taxon>
        <taxon>Rhipicephalinae</taxon>
        <taxon>Rhipicephalus</taxon>
        <taxon>Boophilus</taxon>
    </lineage>
</organism>
<reference evidence="2" key="1">
    <citation type="journal article" date="2020" name="Cell">
        <title>Large-Scale Comparative Analyses of Tick Genomes Elucidate Their Genetic Diversity and Vector Capacities.</title>
        <authorList>
            <consortium name="Tick Genome and Microbiome Consortium (TIGMIC)"/>
            <person name="Jia N."/>
            <person name="Wang J."/>
            <person name="Shi W."/>
            <person name="Du L."/>
            <person name="Sun Y."/>
            <person name="Zhan W."/>
            <person name="Jiang J.F."/>
            <person name="Wang Q."/>
            <person name="Zhang B."/>
            <person name="Ji P."/>
            <person name="Bell-Sakyi L."/>
            <person name="Cui X.M."/>
            <person name="Yuan T.T."/>
            <person name="Jiang B.G."/>
            <person name="Yang W.F."/>
            <person name="Lam T.T."/>
            <person name="Chang Q.C."/>
            <person name="Ding S.J."/>
            <person name="Wang X.J."/>
            <person name="Zhu J.G."/>
            <person name="Ruan X.D."/>
            <person name="Zhao L."/>
            <person name="Wei J.T."/>
            <person name="Ye R.Z."/>
            <person name="Que T.C."/>
            <person name="Du C.H."/>
            <person name="Zhou Y.H."/>
            <person name="Cheng J.X."/>
            <person name="Dai P.F."/>
            <person name="Guo W.B."/>
            <person name="Han X.H."/>
            <person name="Huang E.J."/>
            <person name="Li L.F."/>
            <person name="Wei W."/>
            <person name="Gao Y.C."/>
            <person name="Liu J.Z."/>
            <person name="Shao H.Z."/>
            <person name="Wang X."/>
            <person name="Wang C.C."/>
            <person name="Yang T.C."/>
            <person name="Huo Q.B."/>
            <person name="Li W."/>
            <person name="Chen H.Y."/>
            <person name="Chen S.E."/>
            <person name="Zhou L.G."/>
            <person name="Ni X.B."/>
            <person name="Tian J.H."/>
            <person name="Sheng Y."/>
            <person name="Liu T."/>
            <person name="Pan Y.S."/>
            <person name="Xia L.Y."/>
            <person name="Li J."/>
            <person name="Zhao F."/>
            <person name="Cao W.C."/>
        </authorList>
    </citation>
    <scope>NUCLEOTIDE SEQUENCE</scope>
    <source>
        <strain evidence="2">Rmic-2018</strain>
    </source>
</reference>
<comment type="caution">
    <text evidence="2">The sequence shown here is derived from an EMBL/GenBank/DDBJ whole genome shotgun (WGS) entry which is preliminary data.</text>
</comment>
<dbReference type="Pfam" id="PF20206">
    <property type="entry name" value="Tra1_ring"/>
    <property type="match status" value="1"/>
</dbReference>
<accession>A0A9J6D7S9</accession>
<feature type="region of interest" description="Disordered" evidence="1">
    <location>
        <begin position="186"/>
        <end position="209"/>
    </location>
</feature>
<evidence type="ECO:0000313" key="3">
    <source>
        <dbReference type="Proteomes" id="UP000821866"/>
    </source>
</evidence>
<sequence>MYPVPPLFTNTNLPISDVQVLRAITKMVEDWVKSKSPFAVNQSPTLREKSILLVKMMQFMEKRFPDELELNGQFLELVNHVYRDETLKGTELTSKLEPAFMAGLRCVQPTIRAKFFEFVVPAQQTNPSAMDTTEEAVDNRECEAFICAVLERQGCGDVAFVTYCDVDEDVETWEGLSDSDFIDAAYGESSSGSNTEEQDIDDDDNPELQNVPCPSVAEAAQALDVMRVFAKKTGLMDQLAFHLDGF</sequence>
<protein>
    <submittedName>
        <fullName evidence="2">Uncharacterized protein</fullName>
    </submittedName>
</protein>
<gene>
    <name evidence="2" type="ORF">HPB51_020187</name>
</gene>
<evidence type="ECO:0000256" key="1">
    <source>
        <dbReference type="SAM" id="MobiDB-lite"/>
    </source>
</evidence>
<dbReference type="AlphaFoldDB" id="A0A9J6D7S9"/>
<name>A0A9J6D7S9_RHIMP</name>
<keyword evidence="3" id="KW-1185">Reference proteome</keyword>